<dbReference type="RefSeq" id="WP_260349236.1">
    <property type="nucleotide sequence ID" value="NZ_JAOAOS010000009.1"/>
</dbReference>
<comment type="caution">
    <text evidence="1">The sequence shown here is derived from an EMBL/GenBank/DDBJ whole genome shotgun (WGS) entry which is preliminary data.</text>
</comment>
<protein>
    <submittedName>
        <fullName evidence="1">Uncharacterized protein</fullName>
    </submittedName>
</protein>
<keyword evidence="2" id="KW-1185">Reference proteome</keyword>
<dbReference type="Proteomes" id="UP001595976">
    <property type="component" value="Unassembled WGS sequence"/>
</dbReference>
<reference evidence="2" key="1">
    <citation type="journal article" date="2019" name="Int. J. Syst. Evol. Microbiol.">
        <title>The Global Catalogue of Microorganisms (GCM) 10K type strain sequencing project: providing services to taxonomists for standard genome sequencing and annotation.</title>
        <authorList>
            <consortium name="The Broad Institute Genomics Platform"/>
            <consortium name="The Broad Institute Genome Sequencing Center for Infectious Disease"/>
            <person name="Wu L."/>
            <person name="Ma J."/>
        </authorList>
    </citation>
    <scope>NUCLEOTIDE SEQUENCE [LARGE SCALE GENOMIC DNA]</scope>
    <source>
        <strain evidence="2">CGMCC 1.15643</strain>
    </source>
</reference>
<accession>A0ABW0F6Y0</accession>
<gene>
    <name evidence="1" type="ORF">ACFPK2_15115</name>
</gene>
<dbReference type="EMBL" id="JBHSLI010000006">
    <property type="protein sequence ID" value="MFC5294316.1"/>
    <property type="molecule type" value="Genomic_DNA"/>
</dbReference>
<name>A0ABW0F6Y0_9HYPH</name>
<organism evidence="1 2">
    <name type="scientific">Bosea minatitlanensis</name>
    <dbReference type="NCBI Taxonomy" id="128782"/>
    <lineage>
        <taxon>Bacteria</taxon>
        <taxon>Pseudomonadati</taxon>
        <taxon>Pseudomonadota</taxon>
        <taxon>Alphaproteobacteria</taxon>
        <taxon>Hyphomicrobiales</taxon>
        <taxon>Boseaceae</taxon>
        <taxon>Bosea</taxon>
    </lineage>
</organism>
<evidence type="ECO:0000313" key="2">
    <source>
        <dbReference type="Proteomes" id="UP001595976"/>
    </source>
</evidence>
<proteinExistence type="predicted"/>
<evidence type="ECO:0000313" key="1">
    <source>
        <dbReference type="EMBL" id="MFC5294316.1"/>
    </source>
</evidence>
<sequence>MPPFWELEALIAAGLTHEAALQVMAARRAALTLVGAPEPAEPRRFGLAS</sequence>